<gene>
    <name evidence="1" type="ORF">VITFI_CDS2602</name>
</gene>
<name>A0A221KHH4_VITFI</name>
<dbReference type="NCBIfam" id="TIGR02683">
    <property type="entry name" value="upstrm_HI1419"/>
    <property type="match status" value="1"/>
</dbReference>
<dbReference type="AlphaFoldDB" id="A0A221KHH4"/>
<evidence type="ECO:0000313" key="1">
    <source>
        <dbReference type="EMBL" id="ASM78379.1"/>
    </source>
</evidence>
<keyword evidence="2" id="KW-1185">Reference proteome</keyword>
<dbReference type="PIRSF" id="PIRSF028744">
    <property type="entry name" value="Addict_mod_HI1419"/>
    <property type="match status" value="1"/>
</dbReference>
<dbReference type="PANTHER" id="PTHR41791:SF1">
    <property type="entry name" value="SSL7039 PROTEIN"/>
    <property type="match status" value="1"/>
</dbReference>
<organism evidence="1 2">
    <name type="scientific">Vitreoscilla filiformis</name>
    <dbReference type="NCBI Taxonomy" id="63"/>
    <lineage>
        <taxon>Bacteria</taxon>
        <taxon>Pseudomonadati</taxon>
        <taxon>Pseudomonadota</taxon>
        <taxon>Betaproteobacteria</taxon>
        <taxon>Neisseriales</taxon>
        <taxon>Neisseriaceae</taxon>
        <taxon>Vitreoscilla</taxon>
    </lineage>
</organism>
<sequence length="103" mass="11477">MLTIKRTPSFDAWFASLGTHPTRSRVLLRLRKTQMGVLDTTVPVGQGVYEMREPTCPGWRLYYVQRGSVLVFMLGGDEHSLQHKDVVAAQAVAAALDDSDQET</sequence>
<dbReference type="Proteomes" id="UP000199729">
    <property type="component" value="Chromosome"/>
</dbReference>
<accession>A0A221KHH4</accession>
<proteinExistence type="predicted"/>
<dbReference type="InterPro" id="IPR014056">
    <property type="entry name" value="TypeIITA-like_toxin_pred"/>
</dbReference>
<evidence type="ECO:0000313" key="2">
    <source>
        <dbReference type="Proteomes" id="UP000199729"/>
    </source>
</evidence>
<dbReference type="RefSeq" id="WP_089418152.1">
    <property type="nucleotide sequence ID" value="NZ_CP022423.1"/>
</dbReference>
<dbReference type="KEGG" id="vff:VITFI_CDS2602"/>
<reference evidence="1 2" key="1">
    <citation type="submission" date="2017-07" db="EMBL/GenBank/DDBJ databases">
        <title>Complete Genome Sequence of the cosmetic ferment Vitreoscilla filiformis (ATCC15551).</title>
        <authorList>
            <person name="Contreras S."/>
            <person name="Sagory-Zalkind P."/>
            <person name="Blanquart H."/>
            <person name="Iltis A."/>
            <person name="Morand S.C."/>
        </authorList>
    </citation>
    <scope>NUCLEOTIDE SEQUENCE [LARGE SCALE GENOMIC DNA]</scope>
    <source>
        <strain evidence="1 2">ATCC 15551</strain>
    </source>
</reference>
<dbReference type="OrthoDB" id="9800258at2"/>
<dbReference type="EMBL" id="CP022423">
    <property type="protein sequence ID" value="ASM78379.1"/>
    <property type="molecule type" value="Genomic_DNA"/>
</dbReference>
<dbReference type="PANTHER" id="PTHR41791">
    <property type="entry name" value="SSL7039 PROTEIN"/>
    <property type="match status" value="1"/>
</dbReference>
<protein>
    <submittedName>
        <fullName evidence="1">Transcriptional regulator</fullName>
    </submittedName>
</protein>